<sequence>MMKSLSLLALAAALAITAPALAQDKKAAAPAVKYNFSKPVQKLLAEAQKLQQAQDQAGALAKLREAEALPNRNADDNYMINMMKINAGIGLKDNAIMAEAIQGALASGRVDPAEQPKFLRNLGALAVQGNDLPKALGYFNQVLALTPGDYELMIQVAELQRRAGQNRESVQSFLKAIDVAQKAGQAPNEAWYRRALAIAYDSKLPAETTLASEALVTAFPKPVNWRDALVIFRESQRLDDQTNLDVLRLIRAANGLAGERDFVEYAETASLRGLPGEAKAVLDGGIAGGMLQASKPAVKELMASVTPKIAADKASLPALEKEAANAKNGRSAASTADAYLGYGNFAKAASLYSLALTKGGVDTNAVNTRLGMALAQSGDKAGAEKALAEVKGQPREQLARFWAIWARQK</sequence>
<evidence type="ECO:0008006" key="5">
    <source>
        <dbReference type="Google" id="ProtNLM"/>
    </source>
</evidence>
<evidence type="ECO:0000313" key="4">
    <source>
        <dbReference type="Proteomes" id="UP000515292"/>
    </source>
</evidence>
<accession>A0A7G5IKF6</accession>
<dbReference type="Gene3D" id="1.25.40.10">
    <property type="entry name" value="Tetratricopeptide repeat domain"/>
    <property type="match status" value="1"/>
</dbReference>
<proteinExistence type="predicted"/>
<keyword evidence="1" id="KW-0802">TPR repeat</keyword>
<dbReference type="SUPFAM" id="SSF48452">
    <property type="entry name" value="TPR-like"/>
    <property type="match status" value="1"/>
</dbReference>
<dbReference type="AlphaFoldDB" id="A0A7G5IKF6"/>
<dbReference type="PROSITE" id="PS50005">
    <property type="entry name" value="TPR"/>
    <property type="match status" value="1"/>
</dbReference>
<reference evidence="3 4" key="1">
    <citation type="submission" date="2020-07" db="EMBL/GenBank/DDBJ databases">
        <title>Complete genome sequence for Sandaracinobacter sp. M6.</title>
        <authorList>
            <person name="Tang Y."/>
            <person name="Liu Q."/>
            <person name="Guo Z."/>
            <person name="Lei P."/>
            <person name="Huang B."/>
        </authorList>
    </citation>
    <scope>NUCLEOTIDE SEQUENCE [LARGE SCALE GENOMIC DNA]</scope>
    <source>
        <strain evidence="3 4">M6</strain>
    </source>
</reference>
<feature type="signal peptide" evidence="2">
    <location>
        <begin position="1"/>
        <end position="22"/>
    </location>
</feature>
<dbReference type="InterPro" id="IPR011990">
    <property type="entry name" value="TPR-like_helical_dom_sf"/>
</dbReference>
<evidence type="ECO:0000313" key="3">
    <source>
        <dbReference type="EMBL" id="QMW23848.1"/>
    </source>
</evidence>
<dbReference type="InterPro" id="IPR019734">
    <property type="entry name" value="TPR_rpt"/>
</dbReference>
<name>A0A7G5IKF6_9SPHN</name>
<evidence type="ECO:0000256" key="1">
    <source>
        <dbReference type="PROSITE-ProRule" id="PRU00339"/>
    </source>
</evidence>
<dbReference type="SMART" id="SM00028">
    <property type="entry name" value="TPR"/>
    <property type="match status" value="2"/>
</dbReference>
<feature type="chain" id="PRO_5028888079" description="Tetratricopeptide repeat protein" evidence="2">
    <location>
        <begin position="23"/>
        <end position="409"/>
    </location>
</feature>
<keyword evidence="2" id="KW-0732">Signal</keyword>
<dbReference type="EMBL" id="CP059851">
    <property type="protein sequence ID" value="QMW23848.1"/>
    <property type="molecule type" value="Genomic_DNA"/>
</dbReference>
<feature type="repeat" description="TPR" evidence="1">
    <location>
        <begin position="116"/>
        <end position="149"/>
    </location>
</feature>
<protein>
    <recommendedName>
        <fullName evidence="5">Tetratricopeptide repeat protein</fullName>
    </recommendedName>
</protein>
<organism evidence="3 4">
    <name type="scientific">Sandaracinobacteroides saxicola</name>
    <dbReference type="NCBI Taxonomy" id="2759707"/>
    <lineage>
        <taxon>Bacteria</taxon>
        <taxon>Pseudomonadati</taxon>
        <taxon>Pseudomonadota</taxon>
        <taxon>Alphaproteobacteria</taxon>
        <taxon>Sphingomonadales</taxon>
        <taxon>Sphingosinicellaceae</taxon>
        <taxon>Sandaracinobacteroides</taxon>
    </lineage>
</organism>
<dbReference type="RefSeq" id="WP_182297671.1">
    <property type="nucleotide sequence ID" value="NZ_CP059851.1"/>
</dbReference>
<keyword evidence="4" id="KW-1185">Reference proteome</keyword>
<dbReference type="Proteomes" id="UP000515292">
    <property type="component" value="Chromosome"/>
</dbReference>
<evidence type="ECO:0000256" key="2">
    <source>
        <dbReference type="SAM" id="SignalP"/>
    </source>
</evidence>
<dbReference type="KEGG" id="sand:H3309_05065"/>
<gene>
    <name evidence="3" type="ORF">H3309_05065</name>
</gene>